<reference evidence="2 3" key="1">
    <citation type="submission" date="2015-03" db="EMBL/GenBank/DDBJ databases">
        <title>Genome assembly of Sandaracinus amylolyticus DSM 53668.</title>
        <authorList>
            <person name="Sharma G."/>
            <person name="Subramanian S."/>
        </authorList>
    </citation>
    <scope>NUCLEOTIDE SEQUENCE [LARGE SCALE GENOMIC DNA]</scope>
    <source>
        <strain evidence="2 3">DSM 53668</strain>
    </source>
</reference>
<accession>A0A0F6YGK6</accession>
<evidence type="ECO:0000313" key="3">
    <source>
        <dbReference type="Proteomes" id="UP000034883"/>
    </source>
</evidence>
<protein>
    <submittedName>
        <fullName evidence="2">Uncharacterized protein</fullName>
    </submittedName>
</protein>
<feature type="region of interest" description="Disordered" evidence="1">
    <location>
        <begin position="1"/>
        <end position="30"/>
    </location>
</feature>
<gene>
    <name evidence="2" type="ORF">DB32_001209</name>
</gene>
<dbReference type="AlphaFoldDB" id="A0A0F6YGK6"/>
<dbReference type="EMBL" id="CP011125">
    <property type="protein sequence ID" value="AKF04060.1"/>
    <property type="molecule type" value="Genomic_DNA"/>
</dbReference>
<evidence type="ECO:0000313" key="2">
    <source>
        <dbReference type="EMBL" id="AKF04060.1"/>
    </source>
</evidence>
<evidence type="ECO:0000256" key="1">
    <source>
        <dbReference type="SAM" id="MobiDB-lite"/>
    </source>
</evidence>
<proteinExistence type="predicted"/>
<dbReference type="Proteomes" id="UP000034883">
    <property type="component" value="Chromosome"/>
</dbReference>
<dbReference type="STRING" id="927083.DB32_001209"/>
<sequence length="66" mass="7378">MPRSAVTIPGWTFDPRARAGEASSRSEAERLERRATRWASLESFRDVHRRHVEKDPAASCDLLGGA</sequence>
<dbReference type="KEGG" id="samy:DB32_001209"/>
<feature type="compositionally biased region" description="Basic and acidic residues" evidence="1">
    <location>
        <begin position="15"/>
        <end position="30"/>
    </location>
</feature>
<name>A0A0F6YGK6_9BACT</name>
<keyword evidence="3" id="KW-1185">Reference proteome</keyword>
<organism evidence="2 3">
    <name type="scientific">Sandaracinus amylolyticus</name>
    <dbReference type="NCBI Taxonomy" id="927083"/>
    <lineage>
        <taxon>Bacteria</taxon>
        <taxon>Pseudomonadati</taxon>
        <taxon>Myxococcota</taxon>
        <taxon>Polyangia</taxon>
        <taxon>Polyangiales</taxon>
        <taxon>Sandaracinaceae</taxon>
        <taxon>Sandaracinus</taxon>
    </lineage>
</organism>